<keyword evidence="3" id="KW-1185">Reference proteome</keyword>
<feature type="compositionally biased region" description="Basic residues" evidence="1">
    <location>
        <begin position="48"/>
        <end position="59"/>
    </location>
</feature>
<evidence type="ECO:0000256" key="1">
    <source>
        <dbReference type="SAM" id="MobiDB-lite"/>
    </source>
</evidence>
<evidence type="ECO:0000313" key="3">
    <source>
        <dbReference type="Proteomes" id="UP000253729"/>
    </source>
</evidence>
<reference evidence="2 3" key="1">
    <citation type="submission" date="2018-07" db="EMBL/GenBank/DDBJ databases">
        <title>The genomes of Aspergillus section Nigri reveals drivers in fungal speciation.</title>
        <authorList>
            <consortium name="DOE Joint Genome Institute"/>
            <person name="Vesth T.C."/>
            <person name="Nybo J."/>
            <person name="Theobald S."/>
            <person name="Brandl J."/>
            <person name="Frisvad J.C."/>
            <person name="Nielsen K.F."/>
            <person name="Lyhne E.K."/>
            <person name="Kogle M.E."/>
            <person name="Kuo A."/>
            <person name="Riley R."/>
            <person name="Clum A."/>
            <person name="Nolan M."/>
            <person name="Lipzen A."/>
            <person name="Salamov A."/>
            <person name="Henrissat B."/>
            <person name="Wiebenga A."/>
            <person name="De vries R.P."/>
            <person name="Grigoriev I.V."/>
            <person name="Mortensen U.H."/>
            <person name="Andersen M.R."/>
            <person name="Baker S.E."/>
        </authorList>
    </citation>
    <scope>NUCLEOTIDE SEQUENCE [LARGE SCALE GENOMIC DNA]</scope>
    <source>
        <strain evidence="2 3">CBS 139.54b</strain>
    </source>
</reference>
<dbReference type="AlphaFoldDB" id="A0A3F3PVA5"/>
<sequence>MVGLARGGSAVETRRYLLVVVVGRKEWTAREEVVGVGQANQPTEERSRRKGKRDRRRSARACSCSLADGEWRMTGRKCPRAASLNAVGQRVTE</sequence>
<gene>
    <name evidence="2" type="ORF">BDQ94DRAFT_149301</name>
</gene>
<dbReference type="Proteomes" id="UP000253729">
    <property type="component" value="Unassembled WGS sequence"/>
</dbReference>
<dbReference type="GeneID" id="38135709"/>
<organism evidence="2 3">
    <name type="scientific">Aspergillus welwitschiae</name>
    <dbReference type="NCBI Taxonomy" id="1341132"/>
    <lineage>
        <taxon>Eukaryota</taxon>
        <taxon>Fungi</taxon>
        <taxon>Dikarya</taxon>
        <taxon>Ascomycota</taxon>
        <taxon>Pezizomycotina</taxon>
        <taxon>Eurotiomycetes</taxon>
        <taxon>Eurotiomycetidae</taxon>
        <taxon>Eurotiales</taxon>
        <taxon>Aspergillaceae</taxon>
        <taxon>Aspergillus</taxon>
        <taxon>Aspergillus subgen. Circumdati</taxon>
    </lineage>
</organism>
<accession>A0A3F3PVA5</accession>
<proteinExistence type="predicted"/>
<feature type="region of interest" description="Disordered" evidence="1">
    <location>
        <begin position="33"/>
        <end position="59"/>
    </location>
</feature>
<name>A0A3F3PVA5_9EURO</name>
<evidence type="ECO:0000313" key="2">
    <source>
        <dbReference type="EMBL" id="RDH30266.1"/>
    </source>
</evidence>
<dbReference type="EMBL" id="KZ852062">
    <property type="protein sequence ID" value="RDH30266.1"/>
    <property type="molecule type" value="Genomic_DNA"/>
</dbReference>
<dbReference type="RefSeq" id="XP_026623288.1">
    <property type="nucleotide sequence ID" value="XM_026767353.1"/>
</dbReference>
<protein>
    <submittedName>
        <fullName evidence="2">Uncharacterized protein</fullName>
    </submittedName>
</protein>